<organism evidence="2 3">
    <name type="scientific">Oesophagostomum dentatum</name>
    <name type="common">Nodular worm</name>
    <dbReference type="NCBI Taxonomy" id="61180"/>
    <lineage>
        <taxon>Eukaryota</taxon>
        <taxon>Metazoa</taxon>
        <taxon>Ecdysozoa</taxon>
        <taxon>Nematoda</taxon>
        <taxon>Chromadorea</taxon>
        <taxon>Rhabditida</taxon>
        <taxon>Rhabditina</taxon>
        <taxon>Rhabditomorpha</taxon>
        <taxon>Strongyloidea</taxon>
        <taxon>Strongylidae</taxon>
        <taxon>Oesophagostomum</taxon>
    </lineage>
</organism>
<keyword evidence="3" id="KW-1185">Reference proteome</keyword>
<gene>
    <name evidence="2" type="ORF">OESDEN_13908</name>
</gene>
<evidence type="ECO:0000313" key="2">
    <source>
        <dbReference type="EMBL" id="KHJ86346.1"/>
    </source>
</evidence>
<reference evidence="2 3" key="1">
    <citation type="submission" date="2014-03" db="EMBL/GenBank/DDBJ databases">
        <title>Draft genome of the hookworm Oesophagostomum dentatum.</title>
        <authorList>
            <person name="Mitreva M."/>
        </authorList>
    </citation>
    <scope>NUCLEOTIDE SEQUENCE [LARGE SCALE GENOMIC DNA]</scope>
    <source>
        <strain evidence="2 3">OD-Hann</strain>
    </source>
</reference>
<evidence type="ECO:0000313" key="3">
    <source>
        <dbReference type="Proteomes" id="UP000053660"/>
    </source>
</evidence>
<sequence>MCAIKSITDLHFWKIQEDCFLGEICDRGFCCPIPRPVIGLQSEAPRALPKPSRDKPLTTESSPNDADELCPDGSVWTKRCRQEDDCNTTKEVCAEGKCCASEFDFTVFFN</sequence>
<dbReference type="Proteomes" id="UP000053660">
    <property type="component" value="Unassembled WGS sequence"/>
</dbReference>
<accession>A0A0B1SR20</accession>
<protein>
    <submittedName>
        <fullName evidence="2">Uncharacterized protein</fullName>
    </submittedName>
</protein>
<feature type="region of interest" description="Disordered" evidence="1">
    <location>
        <begin position="42"/>
        <end position="70"/>
    </location>
</feature>
<proteinExistence type="predicted"/>
<evidence type="ECO:0000256" key="1">
    <source>
        <dbReference type="SAM" id="MobiDB-lite"/>
    </source>
</evidence>
<dbReference type="OrthoDB" id="5854511at2759"/>
<dbReference type="EMBL" id="KN560722">
    <property type="protein sequence ID" value="KHJ86346.1"/>
    <property type="molecule type" value="Genomic_DNA"/>
</dbReference>
<name>A0A0B1SR20_OESDE</name>
<dbReference type="AlphaFoldDB" id="A0A0B1SR20"/>